<dbReference type="Proteomes" id="UP000194267">
    <property type="component" value="Unassembled WGS sequence"/>
</dbReference>
<protein>
    <submittedName>
        <fullName evidence="2">Uncharacterized protein</fullName>
    </submittedName>
</protein>
<proteinExistence type="predicted"/>
<feature type="region of interest" description="Disordered" evidence="1">
    <location>
        <begin position="18"/>
        <end position="41"/>
    </location>
</feature>
<accession>A0A1Y2T428</accession>
<dbReference type="AlphaFoldDB" id="A0A1Y2T428"/>
<sequence>MYCMMSSVSWPISTRSPLAVSMTEPPPRAMIESQPASRKTRPAALTTWIDESWGISVYCAAMVRSEPRSASCRMRVSPTSTSC</sequence>
<comment type="caution">
    <text evidence="2">The sequence shown here is derived from an EMBL/GenBank/DDBJ whole genome shotgun (WGS) entry which is preliminary data.</text>
</comment>
<reference evidence="3" key="1">
    <citation type="submission" date="2016-04" db="EMBL/GenBank/DDBJ databases">
        <authorList>
            <person name="Antunes L.P."/>
            <person name="Martins L.F."/>
            <person name="Pereira R.V."/>
            <person name="Thomas A.M."/>
            <person name="Barbosa D."/>
            <person name="Nascimento L."/>
            <person name="Silva G.M."/>
            <person name="Condomitti G.W."/>
            <person name="Digiampietri L.A."/>
            <person name="Lombardi K.C."/>
            <person name="Ramos P.L."/>
            <person name="Quaggio R.B."/>
            <person name="Oliveira J.C."/>
            <person name="Pascon R.C."/>
            <person name="Cruz J.B."/>
            <person name="Silva A.M."/>
            <person name="Setubal J.C."/>
        </authorList>
    </citation>
    <scope>NUCLEOTIDE SEQUENCE [LARGE SCALE GENOMIC DNA]</scope>
</reference>
<dbReference type="EMBL" id="LWLV01000772">
    <property type="protein sequence ID" value="OTA41128.1"/>
    <property type="molecule type" value="Genomic_DNA"/>
</dbReference>
<organism evidence="2 3">
    <name type="scientific">Symbiobacterium thermophilum</name>
    <dbReference type="NCBI Taxonomy" id="2734"/>
    <lineage>
        <taxon>Bacteria</taxon>
        <taxon>Bacillati</taxon>
        <taxon>Bacillota</taxon>
        <taxon>Clostridia</taxon>
        <taxon>Eubacteriales</taxon>
        <taxon>Symbiobacteriaceae</taxon>
        <taxon>Symbiobacterium</taxon>
    </lineage>
</organism>
<name>A0A1Y2T428_SYMTR</name>
<evidence type="ECO:0000313" key="3">
    <source>
        <dbReference type="Proteomes" id="UP000194267"/>
    </source>
</evidence>
<evidence type="ECO:0000256" key="1">
    <source>
        <dbReference type="SAM" id="MobiDB-lite"/>
    </source>
</evidence>
<gene>
    <name evidence="2" type="ORF">A6D92_09730</name>
</gene>
<evidence type="ECO:0000313" key="2">
    <source>
        <dbReference type="EMBL" id="OTA41128.1"/>
    </source>
</evidence>